<sequence length="1777" mass="194084">MTSVLPTVNLLGPLAPPASASISPSFSRRQLVEVVVGYGYVLLSLLSGMWFLHQINPSFSNDLFWANYNLSGYEAYLIDVSNAALATTDAGEVDFMVMVMDKTYISPVAATLIYPTYARSLALTQFTSIEYAVPNLRNMTTSAVKNPDAQLCWVDFAKQFEVAHTEARQARCEARYHSNAAVFYEAYLRNTNVPAFLKKFGGPGNEFTVAMLVAIEASAYGRSWLASVTNALPTTSILDEIDYWRANKMTQFVFCWQNGWIPGITETMIIRNALGFDETYTTKSVAGVSGPWTSANCYFLLGNDWWVMQMLNQSLIRGADNYFGNFEPFEDFGGFYNDANQTGYVDQAALVHNLLGPFLSVDALLVAVPAALRTFYAAVQNYITSGLAMSSGYRTLPALSLQPHPPAWDGRYEYFGGNILCPYGGAQSFVQESFSTDDACTIVKPLTVATTKASLVFAMVALAAQDGGPPNISAICALQDSPMCSSALLAVHNLLAATPSKNTDLPTLMTSMTTAVMSLNVSIMQFATLIANTSDWHLLQHPILSDAHWRFYGLVYLCDWVEGKREVVAFEGDAATLVHMSAAYVPVTYSTGVGTRYLSNANDILFYLVNYMSVVLLSVGSVCAVYGVFARTRIAARNLLYFNRLVGSVWVGRPLLVLRGFAAIVLLSTSPIVLETSTQQQTSFEYVHRSAFDALVLTGEACWVSYVVADICLLFSPATPPRLAQGATYGLWLSFFVLETMRPMALAVSIDRTCSATNMDFALKCESGTVVIGDLTRVIWLFLSQVVVVIAAFIAGGCRAVKGDGGHHLLVSSSANCFMHAADVWALDSVSCVLCGLLPFRFRRRAYLFDIKLWLVVAEGGSADTNRVVPVSAPLMPDVAPAASSWFHWHHENNPVFSVLGLVYIIFAIVGSVSYFEVSQVNLANDLSWATFSMTGAHAFIANYLNEQALYATFPSEEFRLDDSDVVLPGNFNDSTAFVSSAPFHASIVQFTLLNTTTAAIQGLRVMDPCLTPWIFTAYCFVDFERRWSVAHSAERDRRCQAMTTNGAVYLEALLRNVKWSDWTACGFADSFALAVGAELQTTAAGQLWLAAAHSDVFTPVAAEEQHWAAAGITSYTVQWQNYKTLGLINTYSVKNAYGEMYPFTLQSGNGSFDIADQTTFKMYWGWANDLEAVAANATTGIASMSLVRSSANYAFANYTITSVLMQTGVLTSPLSAGLSLVAAEVGPFGTIDTMYVAPPASLRTAVRQAKAFLIKTRAQSLRCHSMFSNISTIDSNLVAPAAWLDIGFYSAGGSILCDDGSPQPITSGLRHLLSRGPCPTGNTLSSIGMSATYLSLAALLSNLPSILTHMSPAAICAQDTTSADKCTVYLHDTIAFFNECLAPGYDALTAAVAHARTDVQVLQISLAQMGVANLSSTSLSLYSHVLLDPADPRFNYFAWFFLYEWTRGGREVVSFVGDVATLTLMTTYTSAVSRSPALWELSTIVASYARACVQYVTFVMIFVALMAALYIVMSRGHVEGLNMLVLNRVGGIVWIGRPLLFVRSLTAVCLLSTGTLTLGYKDGYSAFASTSNPWYKTWLAASEVTWLLSVVNDVLMVVTLEYTPYCATPNSLLVWLISAVLSATYPVEHTAELSRDQCYAAAIDFQVICSTATIGIGSTARLLTLILLVVACNVVVYVVVRITLRETPTSDIDSLFLYAGARYLFWHSKWKYHDVYYLDKASAVLNGILPLRWRGRLFALDIKLWRVFVMDVPDKSPVPPGHEFFLASQSAMPLVE</sequence>
<reference evidence="2 3" key="1">
    <citation type="journal article" date="2014" name="Genome Biol. Evol.">
        <title>The secreted proteins of Achlya hypogyna and Thraustotheca clavata identify the ancestral oomycete secretome and reveal gene acquisitions by horizontal gene transfer.</title>
        <authorList>
            <person name="Misner I."/>
            <person name="Blouin N."/>
            <person name="Leonard G."/>
            <person name="Richards T.A."/>
            <person name="Lane C.E."/>
        </authorList>
    </citation>
    <scope>NUCLEOTIDE SEQUENCE [LARGE SCALE GENOMIC DNA]</scope>
    <source>
        <strain evidence="2 3">ATCC 48635</strain>
    </source>
</reference>
<organism evidence="2 3">
    <name type="scientific">Achlya hypogyna</name>
    <name type="common">Oomycete</name>
    <name type="synonym">Protoachlya hypogyna</name>
    <dbReference type="NCBI Taxonomy" id="1202772"/>
    <lineage>
        <taxon>Eukaryota</taxon>
        <taxon>Sar</taxon>
        <taxon>Stramenopiles</taxon>
        <taxon>Oomycota</taxon>
        <taxon>Saprolegniomycetes</taxon>
        <taxon>Saprolegniales</taxon>
        <taxon>Achlyaceae</taxon>
        <taxon>Achlya</taxon>
    </lineage>
</organism>
<feature type="transmembrane region" description="Helical" evidence="1">
    <location>
        <begin position="604"/>
        <end position="629"/>
    </location>
</feature>
<comment type="caution">
    <text evidence="2">The sequence shown here is derived from an EMBL/GenBank/DDBJ whole genome shotgun (WGS) entry which is preliminary data.</text>
</comment>
<proteinExistence type="predicted"/>
<dbReference type="Proteomes" id="UP000243579">
    <property type="component" value="Unassembled WGS sequence"/>
</dbReference>
<feature type="transmembrane region" description="Helical" evidence="1">
    <location>
        <begin position="1496"/>
        <end position="1514"/>
    </location>
</feature>
<feature type="transmembrane region" description="Helical" evidence="1">
    <location>
        <begin position="31"/>
        <end position="52"/>
    </location>
</feature>
<accession>A0A1V9Y4U7</accession>
<evidence type="ECO:0000313" key="2">
    <source>
        <dbReference type="EMBL" id="OQR80732.1"/>
    </source>
</evidence>
<evidence type="ECO:0000313" key="3">
    <source>
        <dbReference type="Proteomes" id="UP000243579"/>
    </source>
</evidence>
<name>A0A1V9Y4U7_ACHHY</name>
<keyword evidence="1" id="KW-0812">Transmembrane</keyword>
<gene>
    <name evidence="2" type="ORF">ACHHYP_17278</name>
</gene>
<feature type="transmembrane region" description="Helical" evidence="1">
    <location>
        <begin position="778"/>
        <end position="798"/>
    </location>
</feature>
<protein>
    <submittedName>
        <fullName evidence="2">Uncharacterized protein</fullName>
    </submittedName>
</protein>
<dbReference type="EMBL" id="JNBR01002878">
    <property type="protein sequence ID" value="OQR80732.1"/>
    <property type="molecule type" value="Genomic_DNA"/>
</dbReference>
<keyword evidence="1" id="KW-0472">Membrane</keyword>
<evidence type="ECO:0000256" key="1">
    <source>
        <dbReference type="SAM" id="Phobius"/>
    </source>
</evidence>
<feature type="transmembrane region" description="Helical" evidence="1">
    <location>
        <begin position="1663"/>
        <end position="1681"/>
    </location>
</feature>
<dbReference type="OrthoDB" id="71690at2759"/>
<keyword evidence="1" id="KW-1133">Transmembrane helix</keyword>
<feature type="transmembrane region" description="Helical" evidence="1">
    <location>
        <begin position="896"/>
        <end position="916"/>
    </location>
</feature>
<keyword evidence="3" id="KW-1185">Reference proteome</keyword>